<organism evidence="8 9">
    <name type="scientific">Noviluteimonas caseinilytica</name>
    <dbReference type="NCBI Taxonomy" id="2675101"/>
    <lineage>
        <taxon>Bacteria</taxon>
        <taxon>Pseudomonadati</taxon>
        <taxon>Pseudomonadota</taxon>
        <taxon>Gammaproteobacteria</taxon>
        <taxon>Lysobacterales</taxon>
        <taxon>Lysobacteraceae</taxon>
        <taxon>Noviluteimonas</taxon>
    </lineage>
</organism>
<comment type="similarity">
    <text evidence="1">Belongs to the acetyltransferase family. GNAT subfamily.</text>
</comment>
<dbReference type="RefSeq" id="WP_213435521.1">
    <property type="nucleotide sequence ID" value="NZ_AP024545.1"/>
</dbReference>
<dbReference type="Gene3D" id="3.40.630.30">
    <property type="match status" value="1"/>
</dbReference>
<feature type="domain" description="N-acetyltransferase" evidence="7">
    <location>
        <begin position="4"/>
        <end position="160"/>
    </location>
</feature>
<dbReference type="InterPro" id="IPR000182">
    <property type="entry name" value="GNAT_dom"/>
</dbReference>
<evidence type="ECO:0000256" key="2">
    <source>
        <dbReference type="ARBA" id="ARBA00022491"/>
    </source>
</evidence>
<evidence type="ECO:0000256" key="4">
    <source>
        <dbReference type="ARBA" id="ARBA00022679"/>
    </source>
</evidence>
<dbReference type="PANTHER" id="PTHR36449:SF1">
    <property type="entry name" value="ACETYLTRANSFERASE"/>
    <property type="match status" value="1"/>
</dbReference>
<keyword evidence="4" id="KW-0808">Transferase</keyword>
<reference evidence="8 9" key="1">
    <citation type="submission" date="2021-03" db="EMBL/GenBank/DDBJ databases">
        <title>Complete Genome Sequences of Two Lysobacter Strains Isolated from Sea Water (Lysobacter caseinilyticus) and Soil (Lysobacter helvus) in South Korea.</title>
        <authorList>
            <person name="Watanabe Y."/>
            <person name="Arakawa K."/>
        </authorList>
    </citation>
    <scope>NUCLEOTIDE SEQUENCE [LARGE SCALE GENOMIC DNA]</scope>
    <source>
        <strain evidence="8 9">KVB24</strain>
    </source>
</reference>
<accession>A0ABM7Q2Q1</accession>
<dbReference type="EMBL" id="AP024545">
    <property type="protein sequence ID" value="BCT91533.1"/>
    <property type="molecule type" value="Genomic_DNA"/>
</dbReference>
<evidence type="ECO:0000256" key="3">
    <source>
        <dbReference type="ARBA" id="ARBA00022649"/>
    </source>
</evidence>
<proteinExistence type="inferred from homology"/>
<name>A0ABM7Q2Q1_9GAMM</name>
<dbReference type="InterPro" id="IPR016181">
    <property type="entry name" value="Acyl_CoA_acyltransferase"/>
</dbReference>
<keyword evidence="3" id="KW-1277">Toxin-antitoxin system</keyword>
<comment type="catalytic activity">
    <reaction evidence="6">
        <text>glycyl-tRNA(Gly) + acetyl-CoA = N-acetylglycyl-tRNA(Gly) + CoA + H(+)</text>
        <dbReference type="Rhea" id="RHEA:81867"/>
        <dbReference type="Rhea" id="RHEA-COMP:9683"/>
        <dbReference type="Rhea" id="RHEA-COMP:19766"/>
        <dbReference type="ChEBI" id="CHEBI:15378"/>
        <dbReference type="ChEBI" id="CHEBI:57287"/>
        <dbReference type="ChEBI" id="CHEBI:57288"/>
        <dbReference type="ChEBI" id="CHEBI:78522"/>
        <dbReference type="ChEBI" id="CHEBI:232036"/>
    </reaction>
</comment>
<dbReference type="PANTHER" id="PTHR36449">
    <property type="entry name" value="ACETYLTRANSFERASE-RELATED"/>
    <property type="match status" value="1"/>
</dbReference>
<sequence length="160" mass="17660">MPTLGLLDPERHDLAAFASGEPSLDRYLQHYAWTNHCNGIATTHVLAQRRAVLGYFSLSAAHLQLADLQPADRALLPRYPVPAVRMGRLAIAREHQRKGLGELLLGFAVHRSLEMRTTLGVRVMLVDALEPAVDFYLAYGFRRTSAAASTLYLPLGAEDP</sequence>
<dbReference type="SUPFAM" id="SSF55729">
    <property type="entry name" value="Acyl-CoA N-acyltransferases (Nat)"/>
    <property type="match status" value="1"/>
</dbReference>
<evidence type="ECO:0000256" key="6">
    <source>
        <dbReference type="ARBA" id="ARBA00049880"/>
    </source>
</evidence>
<dbReference type="PROSITE" id="PS51186">
    <property type="entry name" value="GNAT"/>
    <property type="match status" value="1"/>
</dbReference>
<evidence type="ECO:0000313" key="8">
    <source>
        <dbReference type="EMBL" id="BCT91533.1"/>
    </source>
</evidence>
<keyword evidence="5" id="KW-0012">Acyltransferase</keyword>
<keyword evidence="2" id="KW-0678">Repressor</keyword>
<evidence type="ECO:0000259" key="7">
    <source>
        <dbReference type="PROSITE" id="PS51186"/>
    </source>
</evidence>
<protein>
    <recommendedName>
        <fullName evidence="7">N-acetyltransferase domain-containing protein</fullName>
    </recommendedName>
</protein>
<evidence type="ECO:0000256" key="1">
    <source>
        <dbReference type="ARBA" id="ARBA00009342"/>
    </source>
</evidence>
<evidence type="ECO:0000256" key="5">
    <source>
        <dbReference type="ARBA" id="ARBA00023315"/>
    </source>
</evidence>
<keyword evidence="9" id="KW-1185">Reference proteome</keyword>
<evidence type="ECO:0000313" key="9">
    <source>
        <dbReference type="Proteomes" id="UP000681317"/>
    </source>
</evidence>
<dbReference type="Pfam" id="PF13508">
    <property type="entry name" value="Acetyltransf_7"/>
    <property type="match status" value="1"/>
</dbReference>
<gene>
    <name evidence="8" type="ORF">LYSCAS_05570</name>
</gene>
<dbReference type="Proteomes" id="UP000681317">
    <property type="component" value="Chromosome"/>
</dbReference>